<accession>A0A5C8NJ80</accession>
<evidence type="ECO:0000256" key="1">
    <source>
        <dbReference type="ARBA" id="ARBA00004418"/>
    </source>
</evidence>
<reference evidence="6 7" key="1">
    <citation type="submission" date="2019-06" db="EMBL/GenBank/DDBJ databases">
        <title>Aeromicrobium sp. nov., isolated from a maize field.</title>
        <authorList>
            <person name="Lin S.-Y."/>
            <person name="Tsai C.-F."/>
            <person name="Young C.-C."/>
        </authorList>
    </citation>
    <scope>NUCLEOTIDE SEQUENCE [LARGE SCALE GENOMIC DNA]</scope>
    <source>
        <strain evidence="6 7">CC-CFT486</strain>
    </source>
</reference>
<dbReference type="CDD" id="cd01008">
    <property type="entry name" value="PBP2_NrtA_SsuA_CpmA_like"/>
    <property type="match status" value="1"/>
</dbReference>
<dbReference type="InterPro" id="IPR015168">
    <property type="entry name" value="SsuA/THI5"/>
</dbReference>
<sequence length="399" mass="42882">MTCCEISSDSTRTRSRRCTPGGWSDDAWSGARVPDRHPVRQSRYQGDIVNPMTRPKNTLRLGAGALALALTLGACGSGSDDSSSGGSISAKVAYYPGALVSMPALVAQEKGFFEKNGLKVELTKIPNGPAMTASLSSGSVDFVNNSYDNLAVAVSKNLPVRAVAGNTVRVPFKLLVRSDVDTPHLGSGFPDVIDDLVDRKWGVIALGVSLQYLDEVLLTKSGHSAKDVTFLAVGLGDPARAALKNKTVDTYIATEPLPSIAESTGEAKVAVDLVAGEGPQEIANLDYNGWWASSKAVTSNPKMIERFVKANEDAFCWYRDPANLDELVTILKKSVPVPALDDAEYKEMVKNSLPSFGVTIKDQSLQTWQQLLVDNKQLKQVYDRADLVADVAPKEYTCP</sequence>
<dbReference type="GO" id="GO:0042597">
    <property type="term" value="C:periplasmic space"/>
    <property type="evidence" value="ECO:0007669"/>
    <property type="project" value="UniProtKB-SubCell"/>
</dbReference>
<evidence type="ECO:0000256" key="2">
    <source>
        <dbReference type="ARBA" id="ARBA00010742"/>
    </source>
</evidence>
<evidence type="ECO:0000256" key="3">
    <source>
        <dbReference type="ARBA" id="ARBA00022729"/>
    </source>
</evidence>
<evidence type="ECO:0000313" key="7">
    <source>
        <dbReference type="Proteomes" id="UP000321571"/>
    </source>
</evidence>
<evidence type="ECO:0000256" key="4">
    <source>
        <dbReference type="SAM" id="MobiDB-lite"/>
    </source>
</evidence>
<dbReference type="Pfam" id="PF09084">
    <property type="entry name" value="NMT1"/>
    <property type="match status" value="1"/>
</dbReference>
<dbReference type="Proteomes" id="UP000321571">
    <property type="component" value="Unassembled WGS sequence"/>
</dbReference>
<comment type="caution">
    <text evidence="6">The sequence shown here is derived from an EMBL/GenBank/DDBJ whole genome shotgun (WGS) entry which is preliminary data.</text>
</comment>
<comment type="similarity">
    <text evidence="2">Belongs to the bacterial solute-binding protein SsuA/TauA family.</text>
</comment>
<gene>
    <name evidence="6" type="ORF">FHP06_04195</name>
</gene>
<dbReference type="OrthoDB" id="7808807at2"/>
<evidence type="ECO:0000259" key="5">
    <source>
        <dbReference type="Pfam" id="PF09084"/>
    </source>
</evidence>
<feature type="domain" description="SsuA/THI5-like" evidence="5">
    <location>
        <begin position="102"/>
        <end position="316"/>
    </location>
</feature>
<keyword evidence="3" id="KW-0732">Signal</keyword>
<dbReference type="PANTHER" id="PTHR30024">
    <property type="entry name" value="ALIPHATIC SULFONATES-BINDING PROTEIN-RELATED"/>
    <property type="match status" value="1"/>
</dbReference>
<feature type="region of interest" description="Disordered" evidence="4">
    <location>
        <begin position="1"/>
        <end position="23"/>
    </location>
</feature>
<dbReference type="EMBL" id="VDUX01000002">
    <property type="protein sequence ID" value="TXL61924.1"/>
    <property type="molecule type" value="Genomic_DNA"/>
</dbReference>
<dbReference type="PANTHER" id="PTHR30024:SF47">
    <property type="entry name" value="TAURINE-BINDING PERIPLASMIC PROTEIN"/>
    <property type="match status" value="1"/>
</dbReference>
<evidence type="ECO:0000313" key="6">
    <source>
        <dbReference type="EMBL" id="TXL61924.1"/>
    </source>
</evidence>
<protein>
    <recommendedName>
        <fullName evidence="5">SsuA/THI5-like domain-containing protein</fullName>
    </recommendedName>
</protein>
<name>A0A5C8NJ80_9ACTN</name>
<dbReference type="Gene3D" id="3.40.190.10">
    <property type="entry name" value="Periplasmic binding protein-like II"/>
    <property type="match status" value="2"/>
</dbReference>
<dbReference type="GO" id="GO:0042918">
    <property type="term" value="P:alkanesulfonate transmembrane transport"/>
    <property type="evidence" value="ECO:0007669"/>
    <property type="project" value="TreeGrafter"/>
</dbReference>
<comment type="subcellular location">
    <subcellularLocation>
        <location evidence="1">Periplasm</location>
    </subcellularLocation>
</comment>
<dbReference type="SUPFAM" id="SSF53850">
    <property type="entry name" value="Periplasmic binding protein-like II"/>
    <property type="match status" value="1"/>
</dbReference>
<dbReference type="AlphaFoldDB" id="A0A5C8NJ80"/>
<organism evidence="6 7">
    <name type="scientific">Aeromicrobium terrae</name>
    <dbReference type="NCBI Taxonomy" id="2498846"/>
    <lineage>
        <taxon>Bacteria</taxon>
        <taxon>Bacillati</taxon>
        <taxon>Actinomycetota</taxon>
        <taxon>Actinomycetes</taxon>
        <taxon>Propionibacteriales</taxon>
        <taxon>Nocardioidaceae</taxon>
        <taxon>Aeromicrobium</taxon>
    </lineage>
</organism>
<proteinExistence type="inferred from homology"/>
<keyword evidence="7" id="KW-1185">Reference proteome</keyword>